<dbReference type="OrthoDB" id="5840205at2759"/>
<dbReference type="SUPFAM" id="SSF82171">
    <property type="entry name" value="DPP6 N-terminal domain-like"/>
    <property type="match status" value="1"/>
</dbReference>
<organism evidence="2 3">
    <name type="scientific">Meloidogyne graminicola</name>
    <dbReference type="NCBI Taxonomy" id="189291"/>
    <lineage>
        <taxon>Eukaryota</taxon>
        <taxon>Metazoa</taxon>
        <taxon>Ecdysozoa</taxon>
        <taxon>Nematoda</taxon>
        <taxon>Chromadorea</taxon>
        <taxon>Rhabditida</taxon>
        <taxon>Tylenchina</taxon>
        <taxon>Tylenchomorpha</taxon>
        <taxon>Tylenchoidea</taxon>
        <taxon>Meloidogynidae</taxon>
        <taxon>Meloidogyninae</taxon>
        <taxon>Meloidogyne</taxon>
    </lineage>
</organism>
<feature type="domain" description="Dipeptidylpeptidase IV N-terminal" evidence="1">
    <location>
        <begin position="142"/>
        <end position="363"/>
    </location>
</feature>
<evidence type="ECO:0000313" key="2">
    <source>
        <dbReference type="EMBL" id="KAF7639805.1"/>
    </source>
</evidence>
<dbReference type="Proteomes" id="UP000605970">
    <property type="component" value="Unassembled WGS sequence"/>
</dbReference>
<dbReference type="GO" id="GO:0008239">
    <property type="term" value="F:dipeptidyl-peptidase activity"/>
    <property type="evidence" value="ECO:0007669"/>
    <property type="project" value="TreeGrafter"/>
</dbReference>
<dbReference type="GO" id="GO:0006508">
    <property type="term" value="P:proteolysis"/>
    <property type="evidence" value="ECO:0007669"/>
    <property type="project" value="InterPro"/>
</dbReference>
<name>A0A8T0A308_9BILA</name>
<dbReference type="Pfam" id="PF00930">
    <property type="entry name" value="DPPIV_N"/>
    <property type="match status" value="1"/>
</dbReference>
<reference evidence="2" key="1">
    <citation type="journal article" date="2020" name="Ecol. Evol.">
        <title>Genome structure and content of the rice root-knot nematode (Meloidogyne graminicola).</title>
        <authorList>
            <person name="Phan N.T."/>
            <person name="Danchin E.G.J."/>
            <person name="Klopp C."/>
            <person name="Perfus-Barbeoch L."/>
            <person name="Kozlowski D.K."/>
            <person name="Koutsovoulos G.D."/>
            <person name="Lopez-Roques C."/>
            <person name="Bouchez O."/>
            <person name="Zahm M."/>
            <person name="Besnard G."/>
            <person name="Bellafiore S."/>
        </authorList>
    </citation>
    <scope>NUCLEOTIDE SEQUENCE</scope>
    <source>
        <strain evidence="2">VN-18</strain>
    </source>
</reference>
<keyword evidence="3" id="KW-1185">Reference proteome</keyword>
<sequence length="384" mass="44214">MAPHLESNNWEQYIQHVKFWRTEVKRSLGESINNIEIVNNSNGKATIYGLATAPGDSSINQILMHAEFSLDDLPLYSEDLMDERPILELKPIFDFSTQLQQIPSPKQRSIDDQQPPKLPTELALHYERLRGQLSPGIVFYERHSINGEFLICTFSQLFVYKDNKRSQIAQWLPPHSWIMNASFCKINSEFVAFTSGNQLFIDRNGLNVFKSNDNLPNTSNGISSFISQEEFERYEGYWWSPTRVEILYERVDESKVGQIILGGGGGGGGLEEGEDGQGQQQTFRYPLAGTKNAISIPRLCYLVNKDDNENCYFEDVGLEKDLTEIVPWMEYIVRMGWTNNGEEIYLVVMNRLQTRMAILLIPRTLFINKKELKKKRNKLLKILK</sequence>
<dbReference type="Gene3D" id="2.140.10.30">
    <property type="entry name" value="Dipeptidylpeptidase IV, N-terminal domain"/>
    <property type="match status" value="1"/>
</dbReference>
<evidence type="ECO:0000259" key="1">
    <source>
        <dbReference type="Pfam" id="PF00930"/>
    </source>
</evidence>
<dbReference type="InterPro" id="IPR002469">
    <property type="entry name" value="Peptidase_S9B_N"/>
</dbReference>
<dbReference type="AlphaFoldDB" id="A0A8T0A308"/>
<dbReference type="PANTHER" id="PTHR11731:SF193">
    <property type="entry name" value="DIPEPTIDYL PEPTIDASE 9"/>
    <property type="match status" value="1"/>
</dbReference>
<gene>
    <name evidence="2" type="ORF">Mgra_00000725</name>
</gene>
<proteinExistence type="predicted"/>
<protein>
    <recommendedName>
        <fullName evidence="1">Dipeptidylpeptidase IV N-terminal domain-containing protein</fullName>
    </recommendedName>
</protein>
<evidence type="ECO:0000313" key="3">
    <source>
        <dbReference type="Proteomes" id="UP000605970"/>
    </source>
</evidence>
<comment type="caution">
    <text evidence="2">The sequence shown here is derived from an EMBL/GenBank/DDBJ whole genome shotgun (WGS) entry which is preliminary data.</text>
</comment>
<accession>A0A8T0A308</accession>
<dbReference type="InterPro" id="IPR050278">
    <property type="entry name" value="Serine_Prot_S9B/DPPIV"/>
</dbReference>
<dbReference type="PANTHER" id="PTHR11731">
    <property type="entry name" value="PROTEASE FAMILY S9B,C DIPEPTIDYL-PEPTIDASE IV-RELATED"/>
    <property type="match status" value="1"/>
</dbReference>
<dbReference type="EMBL" id="JABEBT010000003">
    <property type="protein sequence ID" value="KAF7639805.1"/>
    <property type="molecule type" value="Genomic_DNA"/>
</dbReference>